<gene>
    <name evidence="2" type="ORF">GCM10007422_01790</name>
    <name evidence="3" type="ORF">GGQ60_002482</name>
</gene>
<evidence type="ECO:0000313" key="3">
    <source>
        <dbReference type="EMBL" id="MBB4108501.1"/>
    </source>
</evidence>
<accession>A0A7W6P704</accession>
<comment type="caution">
    <text evidence="3">The sequence shown here is derived from an EMBL/GenBank/DDBJ whole genome shotgun (WGS) entry which is preliminary data.</text>
</comment>
<reference evidence="2" key="1">
    <citation type="journal article" date="2014" name="Int. J. Syst. Evol. Microbiol.">
        <title>Complete genome of a new Firmicutes species belonging to the dominant human colonic microbiota ('Ruminococcus bicirculans') reveals two chromosomes and a selective capacity to utilize plant glucans.</title>
        <authorList>
            <consortium name="NISC Comparative Sequencing Program"/>
            <person name="Wegmann U."/>
            <person name="Louis P."/>
            <person name="Goesmann A."/>
            <person name="Henrissat B."/>
            <person name="Duncan S.H."/>
            <person name="Flint H.J."/>
        </authorList>
    </citation>
    <scope>NUCLEOTIDE SEQUENCE</scope>
    <source>
        <strain evidence="2">CGMCC 1.15287</strain>
    </source>
</reference>
<protein>
    <submittedName>
        <fullName evidence="3">Uncharacterized protein</fullName>
    </submittedName>
</protein>
<reference evidence="3 4" key="3">
    <citation type="submission" date="2020-08" db="EMBL/GenBank/DDBJ databases">
        <title>Genomic Encyclopedia of Type Strains, Phase IV (KMG-IV): sequencing the most valuable type-strain genomes for metagenomic binning, comparative biology and taxonomic classification.</title>
        <authorList>
            <person name="Goeker M."/>
        </authorList>
    </citation>
    <scope>NUCLEOTIDE SEQUENCE [LARGE SCALE GENOMIC DNA]</scope>
    <source>
        <strain evidence="3 4">DSM 100774</strain>
    </source>
</reference>
<name>A0A7W6P704_9SPHI</name>
<keyword evidence="1" id="KW-0732">Signal</keyword>
<keyword evidence="5" id="KW-1185">Reference proteome</keyword>
<feature type="signal peptide" evidence="1">
    <location>
        <begin position="1"/>
        <end position="22"/>
    </location>
</feature>
<dbReference type="PROSITE" id="PS51257">
    <property type="entry name" value="PROKAR_LIPOPROTEIN"/>
    <property type="match status" value="1"/>
</dbReference>
<dbReference type="Proteomes" id="UP000642938">
    <property type="component" value="Unassembled WGS sequence"/>
</dbReference>
<dbReference type="EMBL" id="BMHZ01000001">
    <property type="protein sequence ID" value="GGG92389.1"/>
    <property type="molecule type" value="Genomic_DNA"/>
</dbReference>
<evidence type="ECO:0000313" key="2">
    <source>
        <dbReference type="EMBL" id="GGG92389.1"/>
    </source>
</evidence>
<sequence>MKKKFKSSPLIICLLYVLVAMSCKKEIVTDSVDQEIKFKKKLAVTPETPNPGGGLGSFVVLNENGDYVTSYGGGINFGNTFTYPLSVQSYQNGTPYTPYYSGGYSPSNMLSFTQNGPHFTMLLGTVVGGMTTNTYDAISAYNTAFNNYINGTGDLTSFPQYSTYAVQYGGSSDGILTINGTFVLDTQSPTHVSVTNIKYIVAAVE</sequence>
<proteinExistence type="predicted"/>
<reference evidence="5" key="2">
    <citation type="journal article" date="2019" name="Int. J. Syst. Evol. Microbiol.">
        <title>The Global Catalogue of Microorganisms (GCM) 10K type strain sequencing project: providing services to taxonomists for standard genome sequencing and annotation.</title>
        <authorList>
            <consortium name="The Broad Institute Genomics Platform"/>
            <consortium name="The Broad Institute Genome Sequencing Center for Infectious Disease"/>
            <person name="Wu L."/>
            <person name="Ma J."/>
        </authorList>
    </citation>
    <scope>NUCLEOTIDE SEQUENCE [LARGE SCALE GENOMIC DNA]</scope>
    <source>
        <strain evidence="5">CGMCC 1.15287</strain>
    </source>
</reference>
<reference evidence="2" key="4">
    <citation type="submission" date="2024-05" db="EMBL/GenBank/DDBJ databases">
        <authorList>
            <person name="Sun Q."/>
            <person name="Zhou Y."/>
        </authorList>
    </citation>
    <scope>NUCLEOTIDE SEQUENCE</scope>
    <source>
        <strain evidence="2">CGMCC 1.15287</strain>
    </source>
</reference>
<dbReference type="RefSeq" id="WP_183764203.1">
    <property type="nucleotide sequence ID" value="NZ_BMHZ01000001.1"/>
</dbReference>
<evidence type="ECO:0000313" key="5">
    <source>
        <dbReference type="Proteomes" id="UP000642938"/>
    </source>
</evidence>
<dbReference type="EMBL" id="JACIEF010000002">
    <property type="protein sequence ID" value="MBB4108501.1"/>
    <property type="molecule type" value="Genomic_DNA"/>
</dbReference>
<feature type="chain" id="PRO_5031464240" evidence="1">
    <location>
        <begin position="23"/>
        <end position="205"/>
    </location>
</feature>
<evidence type="ECO:0000256" key="1">
    <source>
        <dbReference type="SAM" id="SignalP"/>
    </source>
</evidence>
<dbReference type="Proteomes" id="UP000532273">
    <property type="component" value="Unassembled WGS sequence"/>
</dbReference>
<evidence type="ECO:0000313" key="4">
    <source>
        <dbReference type="Proteomes" id="UP000532273"/>
    </source>
</evidence>
<dbReference type="AlphaFoldDB" id="A0A7W6P704"/>
<organism evidence="3 4">
    <name type="scientific">Pedobacter zeae</name>
    <dbReference type="NCBI Taxonomy" id="1737356"/>
    <lineage>
        <taxon>Bacteria</taxon>
        <taxon>Pseudomonadati</taxon>
        <taxon>Bacteroidota</taxon>
        <taxon>Sphingobacteriia</taxon>
        <taxon>Sphingobacteriales</taxon>
        <taxon>Sphingobacteriaceae</taxon>
        <taxon>Pedobacter</taxon>
    </lineage>
</organism>